<name>A0A923L6G5_9BACI</name>
<evidence type="ECO:0000313" key="3">
    <source>
        <dbReference type="EMBL" id="MBC5637334.1"/>
    </source>
</evidence>
<evidence type="ECO:0000313" key="4">
    <source>
        <dbReference type="Proteomes" id="UP000637359"/>
    </source>
</evidence>
<feature type="domain" description="TadE-like" evidence="2">
    <location>
        <begin position="14"/>
        <end position="54"/>
    </location>
</feature>
<keyword evidence="1" id="KW-0472">Membrane</keyword>
<evidence type="ECO:0000259" key="2">
    <source>
        <dbReference type="Pfam" id="PF07811"/>
    </source>
</evidence>
<keyword evidence="1" id="KW-0812">Transmembrane</keyword>
<dbReference type="RefSeq" id="WP_186870044.1">
    <property type="nucleotide sequence ID" value="NZ_JACOOL010000007.1"/>
</dbReference>
<comment type="caution">
    <text evidence="3">The sequence shown here is derived from an EMBL/GenBank/DDBJ whole genome shotgun (WGS) entry which is preliminary data.</text>
</comment>
<reference evidence="3" key="1">
    <citation type="submission" date="2020-08" db="EMBL/GenBank/DDBJ databases">
        <title>Genome public.</title>
        <authorList>
            <person name="Liu C."/>
            <person name="Sun Q."/>
        </authorList>
    </citation>
    <scope>NUCLEOTIDE SEQUENCE</scope>
    <source>
        <strain evidence="3">BX22</strain>
    </source>
</reference>
<dbReference type="AlphaFoldDB" id="A0A923L6G5"/>
<dbReference type="EMBL" id="JACOOL010000007">
    <property type="protein sequence ID" value="MBC5637334.1"/>
    <property type="molecule type" value="Genomic_DNA"/>
</dbReference>
<keyword evidence="1" id="KW-1133">Transmembrane helix</keyword>
<feature type="transmembrane region" description="Helical" evidence="1">
    <location>
        <begin position="21"/>
        <end position="42"/>
    </location>
</feature>
<dbReference type="Proteomes" id="UP000637359">
    <property type="component" value="Unassembled WGS sequence"/>
</dbReference>
<dbReference type="Pfam" id="PF07811">
    <property type="entry name" value="TadE"/>
    <property type="match status" value="1"/>
</dbReference>
<proteinExistence type="predicted"/>
<dbReference type="InterPro" id="IPR012495">
    <property type="entry name" value="TadE-like_dom"/>
</dbReference>
<organism evidence="3 4">
    <name type="scientific">Ornithinibacillus hominis</name>
    <dbReference type="NCBI Taxonomy" id="2763055"/>
    <lineage>
        <taxon>Bacteria</taxon>
        <taxon>Bacillati</taxon>
        <taxon>Bacillota</taxon>
        <taxon>Bacilli</taxon>
        <taxon>Bacillales</taxon>
        <taxon>Bacillaceae</taxon>
        <taxon>Ornithinibacillus</taxon>
    </lineage>
</organism>
<evidence type="ECO:0000256" key="1">
    <source>
        <dbReference type="SAM" id="Phobius"/>
    </source>
</evidence>
<accession>A0A923L6G5</accession>
<gene>
    <name evidence="3" type="ORF">H8S33_11010</name>
</gene>
<sequence>MRKIIKKIRRENDGSFTLEATMLFPILLIIVLLFVFFSLVIYEKVTLQYKANQIASRMAQTWGSSTMDIVTGELGRSDYVTQNGDGLYWRITSNNGFNKFGLSLSDNGVVTKKKQRVGEYAGNVTFDNGLFLQEIVVSLDKDLALPSSLADIFGVNKVGATARHPVVDQTEIIRNTDFMVYGFQKFTTYASKYIPFFNRNEEN</sequence>
<keyword evidence="4" id="KW-1185">Reference proteome</keyword>
<protein>
    <submittedName>
        <fullName evidence="3">Pilus assembly protein</fullName>
    </submittedName>
</protein>